<feature type="transmembrane region" description="Helical" evidence="2">
    <location>
        <begin position="291"/>
        <end position="310"/>
    </location>
</feature>
<gene>
    <name evidence="3" type="ORF">EDX97_02285</name>
</gene>
<evidence type="ECO:0000313" key="4">
    <source>
        <dbReference type="Proteomes" id="UP000276568"/>
    </source>
</evidence>
<proteinExistence type="predicted"/>
<feature type="region of interest" description="Disordered" evidence="1">
    <location>
        <begin position="347"/>
        <end position="368"/>
    </location>
</feature>
<keyword evidence="2" id="KW-0812">Transmembrane</keyword>
<feature type="transmembrane region" description="Helical" evidence="2">
    <location>
        <begin position="53"/>
        <end position="75"/>
    </location>
</feature>
<evidence type="ECO:0000313" key="3">
    <source>
        <dbReference type="EMBL" id="RNM31407.1"/>
    </source>
</evidence>
<keyword evidence="4" id="KW-1185">Reference proteome</keyword>
<feature type="transmembrane region" description="Helical" evidence="2">
    <location>
        <begin position="322"/>
        <end position="344"/>
    </location>
</feature>
<feature type="transmembrane region" description="Helical" evidence="2">
    <location>
        <begin position="23"/>
        <end position="41"/>
    </location>
</feature>
<feature type="compositionally biased region" description="Acidic residues" evidence="1">
    <location>
        <begin position="353"/>
        <end position="368"/>
    </location>
</feature>
<protein>
    <submittedName>
        <fullName evidence="3">Uncharacterized protein</fullName>
    </submittedName>
</protein>
<dbReference type="AlphaFoldDB" id="A0A3N0I3B5"/>
<feature type="transmembrane region" description="Helical" evidence="2">
    <location>
        <begin position="84"/>
        <end position="105"/>
    </location>
</feature>
<evidence type="ECO:0000256" key="2">
    <source>
        <dbReference type="SAM" id="Phobius"/>
    </source>
</evidence>
<feature type="transmembrane region" description="Helical" evidence="2">
    <location>
        <begin position="111"/>
        <end position="129"/>
    </location>
</feature>
<feature type="transmembrane region" description="Helical" evidence="2">
    <location>
        <begin position="225"/>
        <end position="247"/>
    </location>
</feature>
<dbReference type="OrthoDB" id="1769894at2"/>
<keyword evidence="2" id="KW-1133">Transmembrane helix</keyword>
<reference evidence="3 4" key="1">
    <citation type="submission" date="2018-11" db="EMBL/GenBank/DDBJ databases">
        <title>Clostridium sp. nov., a member of the family Erysipelotrichaceae isolated from pig faeces.</title>
        <authorList>
            <person name="Chang Y.-H."/>
        </authorList>
    </citation>
    <scope>NUCLEOTIDE SEQUENCE [LARGE SCALE GENOMIC DNA]</scope>
    <source>
        <strain evidence="3 4">YH-panp20</strain>
    </source>
</reference>
<evidence type="ECO:0000256" key="1">
    <source>
        <dbReference type="SAM" id="MobiDB-lite"/>
    </source>
</evidence>
<accession>A0A3N0I3B5</accession>
<dbReference type="EMBL" id="RJQC01000001">
    <property type="protein sequence ID" value="RNM31407.1"/>
    <property type="molecule type" value="Genomic_DNA"/>
</dbReference>
<organism evidence="3 4">
    <name type="scientific">Absicoccus porci</name>
    <dbReference type="NCBI Taxonomy" id="2486576"/>
    <lineage>
        <taxon>Bacteria</taxon>
        <taxon>Bacillati</taxon>
        <taxon>Bacillota</taxon>
        <taxon>Erysipelotrichia</taxon>
        <taxon>Erysipelotrichales</taxon>
        <taxon>Erysipelotrichaceae</taxon>
        <taxon>Absicoccus</taxon>
    </lineage>
</organism>
<comment type="caution">
    <text evidence="3">The sequence shown here is derived from an EMBL/GenBank/DDBJ whole genome shotgun (WGS) entry which is preliminary data.</text>
</comment>
<feature type="transmembrane region" description="Helical" evidence="2">
    <location>
        <begin position="259"/>
        <end position="279"/>
    </location>
</feature>
<keyword evidence="2" id="KW-0472">Membrane</keyword>
<name>A0A3N0I3B5_9FIRM</name>
<dbReference type="RefSeq" id="WP_128519564.1">
    <property type="nucleotide sequence ID" value="NZ_JBQHVF010000001.1"/>
</dbReference>
<sequence length="368" mass="42293">MNNVNQQDLILYRNCRRRVERRLLITLLFLIAYSVGVAYALNTAFLKVDANGFDVLLSGILLSQVGIYMVIFILLTTGSKIYRYIYWVAFALSVAMLYVPISTAITDMGHLLSYLVLLVCMIVKLQVLWSTGDYLKNNPSSKVFFDHIVEVDENGNFEDPRFAKDLAKQQKKTISQLNMGEDDTVQVVDMEQPQVELPHQEIDDEVSEALVETLTYQKLAVRIGIVVYSSLGLFPILIQIFHSLFASNDYQYIFANHDMFVSCLISAILWTVPVLFMYYEHPKSKQLVKACILGELIRIACYLPTFIGYIRAEDTTYPVRTFIFYIAFDVVRYLLLGMTIRPIFKMDPPEPKNDDDEYDNDDEYEGAE</sequence>
<dbReference type="Proteomes" id="UP000276568">
    <property type="component" value="Unassembled WGS sequence"/>
</dbReference>